<protein>
    <submittedName>
        <fullName evidence="1">Uncharacterized protein</fullName>
    </submittedName>
</protein>
<dbReference type="EMBL" id="CAJNNV010025018">
    <property type="protein sequence ID" value="CAE8611352.1"/>
    <property type="molecule type" value="Genomic_DNA"/>
</dbReference>
<accession>A0A813FDK0</accession>
<dbReference type="AlphaFoldDB" id="A0A813FDK0"/>
<dbReference type="Proteomes" id="UP000654075">
    <property type="component" value="Unassembled WGS sequence"/>
</dbReference>
<comment type="caution">
    <text evidence="1">The sequence shown here is derived from an EMBL/GenBank/DDBJ whole genome shotgun (WGS) entry which is preliminary data.</text>
</comment>
<organism evidence="1 2">
    <name type="scientific">Polarella glacialis</name>
    <name type="common">Dinoflagellate</name>
    <dbReference type="NCBI Taxonomy" id="89957"/>
    <lineage>
        <taxon>Eukaryota</taxon>
        <taxon>Sar</taxon>
        <taxon>Alveolata</taxon>
        <taxon>Dinophyceae</taxon>
        <taxon>Suessiales</taxon>
        <taxon>Suessiaceae</taxon>
        <taxon>Polarella</taxon>
    </lineage>
</organism>
<keyword evidence="2" id="KW-1185">Reference proteome</keyword>
<evidence type="ECO:0000313" key="1">
    <source>
        <dbReference type="EMBL" id="CAE8611352.1"/>
    </source>
</evidence>
<proteinExistence type="predicted"/>
<evidence type="ECO:0000313" key="2">
    <source>
        <dbReference type="Proteomes" id="UP000654075"/>
    </source>
</evidence>
<gene>
    <name evidence="1" type="ORF">PGLA1383_LOCUS29153</name>
</gene>
<sequence>MLSAGLLSHRSAWCTKLQATYSAATAASPKPRVAPNITLASGSTAQGLQLHSSNNSGMQAVQLVGKEPGSTNNHLLHLRADGRNPVPQHVRSQNRSYGATFGARRTGGWGEQEKLDHTVRRRKTGDRADLALLILSFSTWWAMD</sequence>
<reference evidence="1" key="1">
    <citation type="submission" date="2021-02" db="EMBL/GenBank/DDBJ databases">
        <authorList>
            <person name="Dougan E. K."/>
            <person name="Rhodes N."/>
            <person name="Thang M."/>
            <person name="Chan C."/>
        </authorList>
    </citation>
    <scope>NUCLEOTIDE SEQUENCE</scope>
</reference>
<name>A0A813FDK0_POLGL</name>